<dbReference type="eggNOG" id="COG3279">
    <property type="taxonomic scope" value="Bacteria"/>
</dbReference>
<proteinExistence type="predicted"/>
<dbReference type="PROSITE" id="PS50110">
    <property type="entry name" value="RESPONSE_REGULATORY"/>
    <property type="match status" value="1"/>
</dbReference>
<evidence type="ECO:0000256" key="1">
    <source>
        <dbReference type="ARBA" id="ARBA00018672"/>
    </source>
</evidence>
<evidence type="ECO:0000256" key="3">
    <source>
        <dbReference type="PROSITE-ProRule" id="PRU00169"/>
    </source>
</evidence>
<dbReference type="InterPro" id="IPR007492">
    <property type="entry name" value="LytTR_DNA-bd_dom"/>
</dbReference>
<dbReference type="Proteomes" id="UP000003494">
    <property type="component" value="Unassembled WGS sequence"/>
</dbReference>
<sequence length="235" mass="27564">MDTFSLTICDDDKITHEVVAKYLLKFYKKRNVELQLQHFYNAKTLLSHAEDQQTILMDIDMPETDGIAASEKLTLLNPNVNIIMLTSKRERFKDAFRIGATRFVTKPIELSELYEAVESARKKQRTFPDLLVEVNGRQWKINQKKLYMAEAYRNKTILYLKDRNISVNLTLKNLEARLCPDLFLRVHKSFLVNMTHVADIQDRVITLNNGIRAMVSFRRETDVKKKLFENEAYWG</sequence>
<dbReference type="Gene3D" id="3.40.50.2300">
    <property type="match status" value="1"/>
</dbReference>
<gene>
    <name evidence="6" type="ORF">GCWU000342_00378</name>
</gene>
<dbReference type="PANTHER" id="PTHR37299:SF1">
    <property type="entry name" value="STAGE 0 SPORULATION PROTEIN A HOMOLOG"/>
    <property type="match status" value="1"/>
</dbReference>
<dbReference type="SUPFAM" id="SSF52172">
    <property type="entry name" value="CheY-like"/>
    <property type="match status" value="1"/>
</dbReference>
<evidence type="ECO:0000313" key="6">
    <source>
        <dbReference type="EMBL" id="EEP29028.1"/>
    </source>
</evidence>
<dbReference type="STRING" id="626523.GCWU000342_00378"/>
<dbReference type="Pfam" id="PF04397">
    <property type="entry name" value="LytTR"/>
    <property type="match status" value="1"/>
</dbReference>
<dbReference type="Pfam" id="PF00072">
    <property type="entry name" value="Response_reg"/>
    <property type="match status" value="1"/>
</dbReference>
<dbReference type="Gene3D" id="2.40.50.1020">
    <property type="entry name" value="LytTr DNA-binding domain"/>
    <property type="match status" value="1"/>
</dbReference>
<evidence type="ECO:0000313" key="7">
    <source>
        <dbReference type="Proteomes" id="UP000003494"/>
    </source>
</evidence>
<dbReference type="HOGENOM" id="CLU_000445_14_2_9"/>
<dbReference type="EMBL" id="ACIP02000001">
    <property type="protein sequence ID" value="EEP29028.1"/>
    <property type="molecule type" value="Genomic_DNA"/>
</dbReference>
<comment type="function">
    <text evidence="2">May play the central regulatory role in sporulation. It may be an element of the effector pathway responsible for the activation of sporulation genes in response to nutritional stress. Spo0A may act in concert with spo0H (a sigma factor) to control the expression of some genes that are critical to the sporulation process.</text>
</comment>
<dbReference type="GO" id="GO:0003677">
    <property type="term" value="F:DNA binding"/>
    <property type="evidence" value="ECO:0007669"/>
    <property type="project" value="UniProtKB-KW"/>
</dbReference>
<evidence type="ECO:0000256" key="2">
    <source>
        <dbReference type="ARBA" id="ARBA00024867"/>
    </source>
</evidence>
<dbReference type="GO" id="GO:0000156">
    <property type="term" value="F:phosphorelay response regulator activity"/>
    <property type="evidence" value="ECO:0007669"/>
    <property type="project" value="InterPro"/>
</dbReference>
<dbReference type="PROSITE" id="PS50930">
    <property type="entry name" value="HTH_LYTTR"/>
    <property type="match status" value="1"/>
</dbReference>
<dbReference type="AlphaFoldDB" id="C4G8T1"/>
<feature type="domain" description="HTH LytTR-type" evidence="5">
    <location>
        <begin position="130"/>
        <end position="229"/>
    </location>
</feature>
<dbReference type="SMART" id="SM00448">
    <property type="entry name" value="REC"/>
    <property type="match status" value="1"/>
</dbReference>
<dbReference type="InterPro" id="IPR046947">
    <property type="entry name" value="LytR-like"/>
</dbReference>
<name>C4G8T1_9FIRM</name>
<feature type="modified residue" description="4-aspartylphosphate" evidence="3">
    <location>
        <position position="58"/>
    </location>
</feature>
<protein>
    <recommendedName>
        <fullName evidence="1">Stage 0 sporulation protein A homolog</fullName>
    </recommendedName>
</protein>
<reference evidence="6" key="1">
    <citation type="submission" date="2009-04" db="EMBL/GenBank/DDBJ databases">
        <authorList>
            <person name="Weinstock G."/>
            <person name="Sodergren E."/>
            <person name="Clifton S."/>
            <person name="Fulton L."/>
            <person name="Fulton B."/>
            <person name="Courtney L."/>
            <person name="Fronick C."/>
            <person name="Harrison M."/>
            <person name="Strong C."/>
            <person name="Farmer C."/>
            <person name="Delahaunty K."/>
            <person name="Markovic C."/>
            <person name="Hall O."/>
            <person name="Minx P."/>
            <person name="Tomlinson C."/>
            <person name="Mitreva M."/>
            <person name="Nelson J."/>
            <person name="Hou S."/>
            <person name="Wollam A."/>
            <person name="Pepin K.H."/>
            <person name="Johnson M."/>
            <person name="Bhonagiri V."/>
            <person name="Nash W.E."/>
            <person name="Warren W."/>
            <person name="Chinwalla A."/>
            <person name="Mardis E.R."/>
            <person name="Wilson R.K."/>
        </authorList>
    </citation>
    <scope>NUCLEOTIDE SEQUENCE [LARGE SCALE GENOMIC DNA]</scope>
    <source>
        <strain evidence="6">DSM 14600</strain>
    </source>
</reference>
<dbReference type="SMART" id="SM00850">
    <property type="entry name" value="LytTR"/>
    <property type="match status" value="1"/>
</dbReference>
<keyword evidence="3" id="KW-0597">Phosphoprotein</keyword>
<dbReference type="RefSeq" id="WP_006905416.1">
    <property type="nucleotide sequence ID" value="NZ_GG665866.1"/>
</dbReference>
<evidence type="ECO:0000259" key="5">
    <source>
        <dbReference type="PROSITE" id="PS50930"/>
    </source>
</evidence>
<keyword evidence="6" id="KW-0238">DNA-binding</keyword>
<dbReference type="InterPro" id="IPR001789">
    <property type="entry name" value="Sig_transdc_resp-reg_receiver"/>
</dbReference>
<dbReference type="InterPro" id="IPR011006">
    <property type="entry name" value="CheY-like_superfamily"/>
</dbReference>
<organism evidence="6 7">
    <name type="scientific">Shuttleworthella satelles DSM 14600</name>
    <dbReference type="NCBI Taxonomy" id="626523"/>
    <lineage>
        <taxon>Bacteria</taxon>
        <taxon>Bacillati</taxon>
        <taxon>Bacillota</taxon>
        <taxon>Clostridia</taxon>
        <taxon>Lachnospirales</taxon>
        <taxon>Lachnospiraceae</taxon>
        <taxon>Shuttleworthella</taxon>
    </lineage>
</organism>
<dbReference type="PANTHER" id="PTHR37299">
    <property type="entry name" value="TRANSCRIPTIONAL REGULATOR-RELATED"/>
    <property type="match status" value="1"/>
</dbReference>
<evidence type="ECO:0000259" key="4">
    <source>
        <dbReference type="PROSITE" id="PS50110"/>
    </source>
</evidence>
<accession>C4G8T1</accession>
<keyword evidence="7" id="KW-1185">Reference proteome</keyword>
<comment type="caution">
    <text evidence="6">The sequence shown here is derived from an EMBL/GenBank/DDBJ whole genome shotgun (WGS) entry which is preliminary data.</text>
</comment>
<feature type="domain" description="Response regulatory" evidence="4">
    <location>
        <begin position="5"/>
        <end position="121"/>
    </location>
</feature>